<reference evidence="2 3" key="1">
    <citation type="submission" date="2017-07" db="EMBL/GenBank/DDBJ databases">
        <title>Phylogenetic study on the rhizospheric bacterium Ochrobactrum sp. A44.</title>
        <authorList>
            <person name="Krzyzanowska D.M."/>
            <person name="Ossowicki A."/>
            <person name="Rajewska M."/>
            <person name="Maciag T."/>
            <person name="Kaczynski Z."/>
            <person name="Czerwicka M."/>
            <person name="Jafra S."/>
        </authorList>
    </citation>
    <scope>NUCLEOTIDE SEQUENCE [LARGE SCALE GENOMIC DNA]</scope>
    <source>
        <strain evidence="2 3">DSM 7216</strain>
    </source>
</reference>
<dbReference type="InterPro" id="IPR027417">
    <property type="entry name" value="P-loop_NTPase"/>
</dbReference>
<dbReference type="Proteomes" id="UP000215590">
    <property type="component" value="Unassembled WGS sequence"/>
</dbReference>
<dbReference type="GO" id="GO:0016887">
    <property type="term" value="F:ATP hydrolysis activity"/>
    <property type="evidence" value="ECO:0007669"/>
    <property type="project" value="InterPro"/>
</dbReference>
<gene>
    <name evidence="2" type="ORF">CEV31_4270</name>
</gene>
<dbReference type="EMBL" id="NNRJ01000027">
    <property type="protein sequence ID" value="OYR18258.1"/>
    <property type="molecule type" value="Genomic_DNA"/>
</dbReference>
<dbReference type="SUPFAM" id="SSF52540">
    <property type="entry name" value="P-loop containing nucleoside triphosphate hydrolases"/>
    <property type="match status" value="1"/>
</dbReference>
<evidence type="ECO:0000313" key="2">
    <source>
        <dbReference type="EMBL" id="OYR18258.1"/>
    </source>
</evidence>
<comment type="caution">
    <text evidence="2">The sequence shown here is derived from an EMBL/GenBank/DDBJ whole genome shotgun (WGS) entry which is preliminary data.</text>
</comment>
<dbReference type="RefSeq" id="WP_094507423.1">
    <property type="nucleotide sequence ID" value="NZ_JBHEEK010000015.1"/>
</dbReference>
<evidence type="ECO:0000259" key="1">
    <source>
        <dbReference type="Pfam" id="PF00004"/>
    </source>
</evidence>
<sequence>MKKAQIKIFVGPHGTGKTEAAKQIAADLGIDCVVTDMTYRSGLDYAGLGIPEINPYFSAQAVAVLEDFDGATENAKRELMQYSGIIPSDNTYPPHTYILTTQAHGKRIAELPSSIVGGSDESLRGVIEGLLEKSGFDRELLKAAQEIRVFGSGEQ</sequence>
<dbReference type="Gene3D" id="3.40.50.300">
    <property type="entry name" value="P-loop containing nucleotide triphosphate hydrolases"/>
    <property type="match status" value="1"/>
</dbReference>
<accession>A0A256FU39</accession>
<dbReference type="AlphaFoldDB" id="A0A256FU39"/>
<organism evidence="2 3">
    <name type="scientific">Brucella thiophenivorans</name>
    <dbReference type="NCBI Taxonomy" id="571255"/>
    <lineage>
        <taxon>Bacteria</taxon>
        <taxon>Pseudomonadati</taxon>
        <taxon>Pseudomonadota</taxon>
        <taxon>Alphaproteobacteria</taxon>
        <taxon>Hyphomicrobiales</taxon>
        <taxon>Brucellaceae</taxon>
        <taxon>Brucella/Ochrobactrum group</taxon>
        <taxon>Brucella</taxon>
    </lineage>
</organism>
<keyword evidence="3" id="KW-1185">Reference proteome</keyword>
<name>A0A256FU39_9HYPH</name>
<dbReference type="Pfam" id="PF00004">
    <property type="entry name" value="AAA"/>
    <property type="match status" value="1"/>
</dbReference>
<protein>
    <submittedName>
        <fullName evidence="2">AAA domain protein</fullName>
    </submittedName>
</protein>
<proteinExistence type="predicted"/>
<evidence type="ECO:0000313" key="3">
    <source>
        <dbReference type="Proteomes" id="UP000215590"/>
    </source>
</evidence>
<dbReference type="OrthoDB" id="9802352at2"/>
<dbReference type="GO" id="GO:0005524">
    <property type="term" value="F:ATP binding"/>
    <property type="evidence" value="ECO:0007669"/>
    <property type="project" value="InterPro"/>
</dbReference>
<dbReference type="InterPro" id="IPR003959">
    <property type="entry name" value="ATPase_AAA_core"/>
</dbReference>
<feature type="domain" description="ATPase AAA-type core" evidence="1">
    <location>
        <begin position="8"/>
        <end position="72"/>
    </location>
</feature>